<evidence type="ECO:0000256" key="5">
    <source>
        <dbReference type="ARBA" id="ARBA00023136"/>
    </source>
</evidence>
<evidence type="ECO:0000256" key="7">
    <source>
        <dbReference type="SAM" id="SignalP"/>
    </source>
</evidence>
<proteinExistence type="inferred from homology"/>
<evidence type="ECO:0000256" key="1">
    <source>
        <dbReference type="ARBA" id="ARBA00004141"/>
    </source>
</evidence>
<dbReference type="InterPro" id="IPR004710">
    <property type="entry name" value="Bilac:Na_transpt"/>
</dbReference>
<name>A0ABP0K7K4_9DINO</name>
<feature type="transmembrane region" description="Helical" evidence="6">
    <location>
        <begin position="44"/>
        <end position="62"/>
    </location>
</feature>
<feature type="transmembrane region" description="Helical" evidence="6">
    <location>
        <begin position="210"/>
        <end position="231"/>
    </location>
</feature>
<dbReference type="PANTHER" id="PTHR10361">
    <property type="entry name" value="SODIUM-BILE ACID COTRANSPORTER"/>
    <property type="match status" value="1"/>
</dbReference>
<organism evidence="8 9">
    <name type="scientific">Durusdinium trenchii</name>
    <dbReference type="NCBI Taxonomy" id="1381693"/>
    <lineage>
        <taxon>Eukaryota</taxon>
        <taxon>Sar</taxon>
        <taxon>Alveolata</taxon>
        <taxon>Dinophyceae</taxon>
        <taxon>Suessiales</taxon>
        <taxon>Symbiodiniaceae</taxon>
        <taxon>Durusdinium</taxon>
    </lineage>
</organism>
<keyword evidence="3 6" id="KW-0812">Transmembrane</keyword>
<comment type="caution">
    <text evidence="8">The sequence shown here is derived from an EMBL/GenBank/DDBJ whole genome shotgun (WGS) entry which is preliminary data.</text>
</comment>
<feature type="transmembrane region" description="Helical" evidence="6">
    <location>
        <begin position="362"/>
        <end position="380"/>
    </location>
</feature>
<evidence type="ECO:0000256" key="2">
    <source>
        <dbReference type="ARBA" id="ARBA00006528"/>
    </source>
</evidence>
<feature type="transmembrane region" description="Helical" evidence="6">
    <location>
        <begin position="146"/>
        <end position="168"/>
    </location>
</feature>
<gene>
    <name evidence="8" type="ORF">SCF082_LOCUS15826</name>
</gene>
<feature type="transmembrane region" description="Helical" evidence="6">
    <location>
        <begin position="237"/>
        <end position="260"/>
    </location>
</feature>
<keyword evidence="5 6" id="KW-0472">Membrane</keyword>
<evidence type="ECO:0000256" key="4">
    <source>
        <dbReference type="ARBA" id="ARBA00022989"/>
    </source>
</evidence>
<feature type="transmembrane region" description="Helical" evidence="6">
    <location>
        <begin position="82"/>
        <end position="103"/>
    </location>
</feature>
<dbReference type="Gene3D" id="1.20.1530.20">
    <property type="match status" value="1"/>
</dbReference>
<sequence length="391" mass="40616">MMRSKSVALPLALLVLALILIWPSTFSAAPVAESPELLKVLRPLCAAGLASAAVLGAGVRWWQGGANVKLESDPSDLSLKKLSTMFCNLFAVWLAVAAFAALNQPATFTWVKSKYFTTLLGLLMFSVGITTTISDFKECLKRPGAVAINFISCYAITPLLAYLLAKAIGADGPILAGLVLVGSINGGQASNLCTLIAGGDVALSVLMTTSTTLGCIFMTPLICHLVLGAVVPVDAGGIVLSTFQVVLLPIFLGVGLNTLVPKMCKAVAPFTPVVGVISTVLLVGASVAKCAEPIHSAGLPLQLACAALHLVGGVLGYFATQMSGFDEKTCRTVAIETAMKSSAFGFLLASLHFGAFNVRVPSAVSVVWMAIVGSVLAVYWKGRPITSSKTR</sequence>
<keyword evidence="4 6" id="KW-1133">Transmembrane helix</keyword>
<evidence type="ECO:0000313" key="8">
    <source>
        <dbReference type="EMBL" id="CAK9022532.1"/>
    </source>
</evidence>
<comment type="subcellular location">
    <subcellularLocation>
        <location evidence="1">Membrane</location>
        <topology evidence="1">Multi-pass membrane protein</topology>
    </subcellularLocation>
</comment>
<keyword evidence="9" id="KW-1185">Reference proteome</keyword>
<dbReference type="InterPro" id="IPR038770">
    <property type="entry name" value="Na+/solute_symporter_sf"/>
</dbReference>
<reference evidence="8 9" key="1">
    <citation type="submission" date="2024-02" db="EMBL/GenBank/DDBJ databases">
        <authorList>
            <person name="Chen Y."/>
            <person name="Shah S."/>
            <person name="Dougan E. K."/>
            <person name="Thang M."/>
            <person name="Chan C."/>
        </authorList>
    </citation>
    <scope>NUCLEOTIDE SEQUENCE [LARGE SCALE GENOMIC DNA]</scope>
</reference>
<feature type="transmembrane region" description="Helical" evidence="6">
    <location>
        <begin position="115"/>
        <end position="134"/>
    </location>
</feature>
<evidence type="ECO:0000256" key="3">
    <source>
        <dbReference type="ARBA" id="ARBA00022692"/>
    </source>
</evidence>
<dbReference type="Pfam" id="PF01758">
    <property type="entry name" value="SBF"/>
    <property type="match status" value="1"/>
</dbReference>
<feature type="transmembrane region" description="Helical" evidence="6">
    <location>
        <begin position="338"/>
        <end position="356"/>
    </location>
</feature>
<dbReference type="EMBL" id="CAXAMM010010180">
    <property type="protein sequence ID" value="CAK9022532.1"/>
    <property type="molecule type" value="Genomic_DNA"/>
</dbReference>
<feature type="signal peptide" evidence="7">
    <location>
        <begin position="1"/>
        <end position="28"/>
    </location>
</feature>
<accession>A0ABP0K7K4</accession>
<feature type="transmembrane region" description="Helical" evidence="6">
    <location>
        <begin position="267"/>
        <end position="287"/>
    </location>
</feature>
<feature type="transmembrane region" description="Helical" evidence="6">
    <location>
        <begin position="299"/>
        <end position="318"/>
    </location>
</feature>
<evidence type="ECO:0000313" key="9">
    <source>
        <dbReference type="Proteomes" id="UP001642464"/>
    </source>
</evidence>
<comment type="similarity">
    <text evidence="2">Belongs to the bile acid:sodium symporter (BASS) (TC 2.A.28) family.</text>
</comment>
<dbReference type="Proteomes" id="UP001642464">
    <property type="component" value="Unassembled WGS sequence"/>
</dbReference>
<keyword evidence="7" id="KW-0732">Signal</keyword>
<dbReference type="PANTHER" id="PTHR10361:SF30">
    <property type="entry name" value="SODIUM_METABOLITE COTRANSPORTER BASS6, CHLOROPLASTIC-RELATED"/>
    <property type="match status" value="1"/>
</dbReference>
<dbReference type="InterPro" id="IPR002657">
    <property type="entry name" value="BilAc:Na_symport/Acr3"/>
</dbReference>
<feature type="transmembrane region" description="Helical" evidence="6">
    <location>
        <begin position="174"/>
        <end position="198"/>
    </location>
</feature>
<feature type="chain" id="PRO_5046415694" evidence="7">
    <location>
        <begin position="29"/>
        <end position="391"/>
    </location>
</feature>
<protein>
    <submittedName>
        <fullName evidence="8">Chloroplastic (Bile acid transporter 1) (Bile acid-sodium symporter family protein 2)</fullName>
    </submittedName>
</protein>
<evidence type="ECO:0000256" key="6">
    <source>
        <dbReference type="SAM" id="Phobius"/>
    </source>
</evidence>